<evidence type="ECO:0000313" key="2">
    <source>
        <dbReference type="Proteomes" id="UP000752814"/>
    </source>
</evidence>
<dbReference type="Proteomes" id="UP000752814">
    <property type="component" value="Unassembled WGS sequence"/>
</dbReference>
<accession>A0A8J8TDI0</accession>
<organism evidence="1 2">
    <name type="scientific">Candidatus Methanomassiliicoccus intestinalis</name>
    <dbReference type="NCBI Taxonomy" id="1406512"/>
    <lineage>
        <taxon>Archaea</taxon>
        <taxon>Methanobacteriati</taxon>
        <taxon>Thermoplasmatota</taxon>
        <taxon>Thermoplasmata</taxon>
        <taxon>Methanomassiliicoccales</taxon>
        <taxon>Methanomassiliicoccaceae</taxon>
        <taxon>Methanomassiliicoccus</taxon>
    </lineage>
</organism>
<reference evidence="1" key="1">
    <citation type="submission" date="2016-03" db="EMBL/GenBank/DDBJ databases">
        <authorList>
            <person name="Borrel G."/>
            <person name="Mccann A."/>
            <person name="O'Toole P.W."/>
        </authorList>
    </citation>
    <scope>NUCLEOTIDE SEQUENCE</scope>
    <source>
        <strain evidence="1">183</strain>
    </source>
</reference>
<proteinExistence type="predicted"/>
<comment type="caution">
    <text evidence="1">The sequence shown here is derived from an EMBL/GenBank/DDBJ whole genome shotgun (WGS) entry which is preliminary data.</text>
</comment>
<dbReference type="AlphaFoldDB" id="A0A8J8TDI0"/>
<gene>
    <name evidence="1" type="ORF">A3207_03535</name>
</gene>
<protein>
    <submittedName>
        <fullName evidence="1">Uncharacterized protein</fullName>
    </submittedName>
</protein>
<dbReference type="EMBL" id="LVVT01000014">
    <property type="protein sequence ID" value="TQS83024.1"/>
    <property type="molecule type" value="Genomic_DNA"/>
</dbReference>
<evidence type="ECO:0000313" key="1">
    <source>
        <dbReference type="EMBL" id="TQS83024.1"/>
    </source>
</evidence>
<name>A0A8J8TDI0_9ARCH</name>
<sequence length="113" mass="13154">MKILTNDYCSNGLWKEVSAAKSLCLEIISMIINVILISAWNCMHPSERKIHKMPAKTNETARKNEHMHQKISKKQRCCISSRIFASISLLKLFWVNFCSLVTRSNTNRLIRTW</sequence>